<dbReference type="AlphaFoldDB" id="A0A9X1L2A2"/>
<proteinExistence type="predicted"/>
<dbReference type="RefSeq" id="WP_225699944.1">
    <property type="nucleotide sequence ID" value="NZ_JAIXNE010000009.1"/>
</dbReference>
<dbReference type="InterPro" id="IPR024344">
    <property type="entry name" value="MDMPI_metal-binding"/>
</dbReference>
<reference evidence="2" key="1">
    <citation type="submission" date="2021-09" db="EMBL/GenBank/DDBJ databases">
        <title>Fulvivirga sp. isolated from coastal sediment.</title>
        <authorList>
            <person name="Yu H."/>
        </authorList>
    </citation>
    <scope>NUCLEOTIDE SEQUENCE</scope>
    <source>
        <strain evidence="2">1062</strain>
    </source>
</reference>
<feature type="domain" description="Mycothiol-dependent maleylpyruvate isomerase metal-binding" evidence="1">
    <location>
        <begin position="15"/>
        <end position="160"/>
    </location>
</feature>
<sequence>MYFSSPQLDTRPYFATLHDNLIRLLEDLAGDEWQTPTVASKWRVKDVVAHLLDGDIRTLSVQRDLHFGEKPPESNDFGTVVQWLNELNASWVHAAKRMSPEVLIMLHKTTGPVVTEYYESLDPMAEAIFSVQWAGEEKSLNWMHLSREYSEKWHHQQQIADATGRRGVLTPELYRPLIMTFMLGIPHTLRDTSLKSGDTIILQTTGAVEEAWILQYQDSSWQFSSTAGRIRTEVRLPSNAAWKLFSKSLRPAHLNDNLVITGEKNIGEKIINMISVMA</sequence>
<evidence type="ECO:0000313" key="3">
    <source>
        <dbReference type="Proteomes" id="UP001139409"/>
    </source>
</evidence>
<keyword evidence="2" id="KW-0413">Isomerase</keyword>
<dbReference type="Proteomes" id="UP001139409">
    <property type="component" value="Unassembled WGS sequence"/>
</dbReference>
<dbReference type="InterPro" id="IPR034660">
    <property type="entry name" value="DinB/YfiT-like"/>
</dbReference>
<dbReference type="EMBL" id="JAIXNE010000009">
    <property type="protein sequence ID" value="MCA6079082.1"/>
    <property type="molecule type" value="Genomic_DNA"/>
</dbReference>
<dbReference type="Pfam" id="PF11716">
    <property type="entry name" value="MDMPI_N"/>
    <property type="match status" value="1"/>
</dbReference>
<dbReference type="Gene3D" id="1.20.120.450">
    <property type="entry name" value="dinb family like domain"/>
    <property type="match status" value="1"/>
</dbReference>
<keyword evidence="3" id="KW-1185">Reference proteome</keyword>
<accession>A0A9X1L2A2</accession>
<organism evidence="2 3">
    <name type="scientific">Fulvivirga sedimenti</name>
    <dbReference type="NCBI Taxonomy" id="2879465"/>
    <lineage>
        <taxon>Bacteria</taxon>
        <taxon>Pseudomonadati</taxon>
        <taxon>Bacteroidota</taxon>
        <taxon>Cytophagia</taxon>
        <taxon>Cytophagales</taxon>
        <taxon>Fulvivirgaceae</taxon>
        <taxon>Fulvivirga</taxon>
    </lineage>
</organism>
<dbReference type="GO" id="GO:0046872">
    <property type="term" value="F:metal ion binding"/>
    <property type="evidence" value="ECO:0007669"/>
    <property type="project" value="InterPro"/>
</dbReference>
<gene>
    <name evidence="2" type="ORF">LDX50_29695</name>
</gene>
<dbReference type="SUPFAM" id="SSF109854">
    <property type="entry name" value="DinB/YfiT-like putative metalloenzymes"/>
    <property type="match status" value="1"/>
</dbReference>
<name>A0A9X1L2A2_9BACT</name>
<dbReference type="GO" id="GO:0016853">
    <property type="term" value="F:isomerase activity"/>
    <property type="evidence" value="ECO:0007669"/>
    <property type="project" value="UniProtKB-KW"/>
</dbReference>
<comment type="caution">
    <text evidence="2">The sequence shown here is derived from an EMBL/GenBank/DDBJ whole genome shotgun (WGS) entry which is preliminary data.</text>
</comment>
<evidence type="ECO:0000313" key="2">
    <source>
        <dbReference type="EMBL" id="MCA6079082.1"/>
    </source>
</evidence>
<protein>
    <submittedName>
        <fullName evidence="2">Maleylpyruvate isomerase N-terminal domain-containing protein</fullName>
    </submittedName>
</protein>
<evidence type="ECO:0000259" key="1">
    <source>
        <dbReference type="Pfam" id="PF11716"/>
    </source>
</evidence>